<dbReference type="PROSITE" id="PS00107">
    <property type="entry name" value="PROTEIN_KINASE_ATP"/>
    <property type="match status" value="1"/>
</dbReference>
<keyword evidence="14" id="KW-0832">Ubl conjugation</keyword>
<feature type="region of interest" description="Disordered" evidence="20">
    <location>
        <begin position="276"/>
        <end position="312"/>
    </location>
</feature>
<evidence type="ECO:0000256" key="17">
    <source>
        <dbReference type="ARBA" id="ARBA00048679"/>
    </source>
</evidence>
<organism evidence="22 23">
    <name type="scientific">Bagarius yarrelli</name>
    <name type="common">Goonch</name>
    <name type="synonym">Bagrus yarrelli</name>
    <dbReference type="NCBI Taxonomy" id="175774"/>
    <lineage>
        <taxon>Eukaryota</taxon>
        <taxon>Metazoa</taxon>
        <taxon>Chordata</taxon>
        <taxon>Craniata</taxon>
        <taxon>Vertebrata</taxon>
        <taxon>Euteleostomi</taxon>
        <taxon>Actinopterygii</taxon>
        <taxon>Neopterygii</taxon>
        <taxon>Teleostei</taxon>
        <taxon>Ostariophysi</taxon>
        <taxon>Siluriformes</taxon>
        <taxon>Sisoridae</taxon>
        <taxon>Sisorinae</taxon>
        <taxon>Bagarius</taxon>
    </lineage>
</organism>
<keyword evidence="7" id="KW-0808">Transferase</keyword>
<accession>A0A556U2V9</accession>
<dbReference type="GO" id="GO:0005524">
    <property type="term" value="F:ATP binding"/>
    <property type="evidence" value="ECO:0007669"/>
    <property type="project" value="UniProtKB-UniRule"/>
</dbReference>
<dbReference type="GO" id="GO:0007283">
    <property type="term" value="P:spermatogenesis"/>
    <property type="evidence" value="ECO:0007669"/>
    <property type="project" value="UniProtKB-KW"/>
</dbReference>
<comment type="cofactor">
    <cofactor evidence="1">
        <name>Mg(2+)</name>
        <dbReference type="ChEBI" id="CHEBI:18420"/>
    </cofactor>
</comment>
<dbReference type="SMART" id="SM00220">
    <property type="entry name" value="S_TKc"/>
    <property type="match status" value="1"/>
</dbReference>
<dbReference type="PANTHER" id="PTHR24346">
    <property type="entry name" value="MAP/MICROTUBULE AFFINITY-REGULATING KINASE"/>
    <property type="match status" value="1"/>
</dbReference>
<dbReference type="PROSITE" id="PS50011">
    <property type="entry name" value="PROTEIN_KINASE_DOM"/>
    <property type="match status" value="1"/>
</dbReference>
<dbReference type="EC" id="2.7.11.1" evidence="3"/>
<keyword evidence="10 22" id="KW-0418">Kinase</keyword>
<dbReference type="GO" id="GO:0000226">
    <property type="term" value="P:microtubule cytoskeleton organization"/>
    <property type="evidence" value="ECO:0007669"/>
    <property type="project" value="TreeGrafter"/>
</dbReference>
<evidence type="ECO:0000256" key="12">
    <source>
        <dbReference type="ARBA" id="ARBA00022840"/>
    </source>
</evidence>
<dbReference type="Pfam" id="PF00069">
    <property type="entry name" value="Pkinase"/>
    <property type="match status" value="1"/>
</dbReference>
<sequence>MEDEEKILNKHGYILERTLGEGAYGKVKAAYSKELKKKVAIKIIDRTKAPAEFLQKFLPRELEILALLNHPHIVKTFKILHIGTRKLFIVMELGERGDLLELIRTRGKLPEDLCKKLFRQLSLAVKFIHDRDIVHRDLKCENLLLDNDFNLKVTDFGFSKRLEPVDGQMVLSDTFCGSSAYASPELLQSIPHNPKVNDVWSMGVVLFIMLTGAMPYDESNIRKMLETQKKHVINFPKFGRDKCKGAYNLISCMLDPDPVRRIDIDGIFQHPWMQEKPKPAKVTRRQQSGTSTSKAYTENGILKKTVKKPQLDDNRAYKPRTLSAAVTPGKQGIFNTPRAKRPCL</sequence>
<dbReference type="Proteomes" id="UP000319801">
    <property type="component" value="Unassembled WGS sequence"/>
</dbReference>
<evidence type="ECO:0000256" key="5">
    <source>
        <dbReference type="ARBA" id="ARBA00022527"/>
    </source>
</evidence>
<evidence type="ECO:0000256" key="16">
    <source>
        <dbReference type="ARBA" id="ARBA00047899"/>
    </source>
</evidence>
<evidence type="ECO:0000256" key="13">
    <source>
        <dbReference type="ARBA" id="ARBA00022842"/>
    </source>
</evidence>
<dbReference type="OrthoDB" id="541276at2759"/>
<keyword evidence="13" id="KW-0460">Magnesium</keyword>
<evidence type="ECO:0000313" key="23">
    <source>
        <dbReference type="Proteomes" id="UP000319801"/>
    </source>
</evidence>
<dbReference type="InterPro" id="IPR017441">
    <property type="entry name" value="Protein_kinase_ATP_BS"/>
</dbReference>
<feature type="binding site" evidence="18">
    <location>
        <position position="42"/>
    </location>
    <ligand>
        <name>ATP</name>
        <dbReference type="ChEBI" id="CHEBI:30616"/>
    </ligand>
</feature>
<keyword evidence="12 18" id="KW-0067">ATP-binding</keyword>
<dbReference type="EMBL" id="VCAZ01000041">
    <property type="protein sequence ID" value="TSM12578.1"/>
    <property type="molecule type" value="Genomic_DNA"/>
</dbReference>
<comment type="caution">
    <text evidence="22">The sequence shown here is derived from an EMBL/GenBank/DDBJ whole genome shotgun (WGS) entry which is preliminary data.</text>
</comment>
<evidence type="ECO:0000256" key="14">
    <source>
        <dbReference type="ARBA" id="ARBA00022843"/>
    </source>
</evidence>
<evidence type="ECO:0000256" key="3">
    <source>
        <dbReference type="ARBA" id="ARBA00012513"/>
    </source>
</evidence>
<evidence type="ECO:0000256" key="8">
    <source>
        <dbReference type="ARBA" id="ARBA00022723"/>
    </source>
</evidence>
<evidence type="ECO:0000256" key="15">
    <source>
        <dbReference type="ARBA" id="ARBA00022871"/>
    </source>
</evidence>
<feature type="compositionally biased region" description="Polar residues" evidence="20">
    <location>
        <begin position="285"/>
        <end position="296"/>
    </location>
</feature>
<evidence type="ECO:0000256" key="11">
    <source>
        <dbReference type="ARBA" id="ARBA00022782"/>
    </source>
</evidence>
<evidence type="ECO:0000256" key="6">
    <source>
        <dbReference type="ARBA" id="ARBA00022553"/>
    </source>
</evidence>
<dbReference type="GO" id="GO:0030154">
    <property type="term" value="P:cell differentiation"/>
    <property type="evidence" value="ECO:0007669"/>
    <property type="project" value="UniProtKB-KW"/>
</dbReference>
<dbReference type="InterPro" id="IPR000719">
    <property type="entry name" value="Prot_kinase_dom"/>
</dbReference>
<evidence type="ECO:0000256" key="10">
    <source>
        <dbReference type="ARBA" id="ARBA00022777"/>
    </source>
</evidence>
<keyword evidence="15" id="KW-0744">Spermatogenesis</keyword>
<dbReference type="PROSITE" id="PS00108">
    <property type="entry name" value="PROTEIN_KINASE_ST"/>
    <property type="match status" value="1"/>
</dbReference>
<keyword evidence="5 19" id="KW-0723">Serine/threonine-protein kinase</keyword>
<keyword evidence="11" id="KW-0221">Differentiation</keyword>
<comment type="catalytic activity">
    <reaction evidence="16">
        <text>L-threonyl-[protein] + ATP = O-phospho-L-threonyl-[protein] + ADP + H(+)</text>
        <dbReference type="Rhea" id="RHEA:46608"/>
        <dbReference type="Rhea" id="RHEA-COMP:11060"/>
        <dbReference type="Rhea" id="RHEA-COMP:11605"/>
        <dbReference type="ChEBI" id="CHEBI:15378"/>
        <dbReference type="ChEBI" id="CHEBI:30013"/>
        <dbReference type="ChEBI" id="CHEBI:30616"/>
        <dbReference type="ChEBI" id="CHEBI:61977"/>
        <dbReference type="ChEBI" id="CHEBI:456216"/>
        <dbReference type="EC" id="2.7.11.1"/>
    </reaction>
</comment>
<keyword evidence="6" id="KW-0597">Phosphoprotein</keyword>
<feature type="domain" description="Protein kinase" evidence="21">
    <location>
        <begin position="13"/>
        <end position="273"/>
    </location>
</feature>
<keyword evidence="23" id="KW-1185">Reference proteome</keyword>
<name>A0A556U2V9_BAGYA</name>
<evidence type="ECO:0000259" key="21">
    <source>
        <dbReference type="PROSITE" id="PS50011"/>
    </source>
</evidence>
<protein>
    <recommendedName>
        <fullName evidence="3">non-specific serine/threonine protein kinase</fullName>
        <ecNumber evidence="3">2.7.11.1</ecNumber>
    </recommendedName>
</protein>
<proteinExistence type="inferred from homology"/>
<dbReference type="GO" id="GO:0005737">
    <property type="term" value="C:cytoplasm"/>
    <property type="evidence" value="ECO:0007669"/>
    <property type="project" value="TreeGrafter"/>
</dbReference>
<dbReference type="AlphaFoldDB" id="A0A556U2V9"/>
<evidence type="ECO:0000256" key="18">
    <source>
        <dbReference type="PROSITE-ProRule" id="PRU10141"/>
    </source>
</evidence>
<evidence type="ECO:0000256" key="7">
    <source>
        <dbReference type="ARBA" id="ARBA00022679"/>
    </source>
</evidence>
<dbReference type="PANTHER" id="PTHR24346:SF102">
    <property type="entry name" value="TESTIS-SPECIFIC SERINE_THREONINE-PROTEIN KINASE 1"/>
    <property type="match status" value="1"/>
</dbReference>
<dbReference type="InterPro" id="IPR011009">
    <property type="entry name" value="Kinase-like_dom_sf"/>
</dbReference>
<comment type="similarity">
    <text evidence="2">Belongs to the protein kinase superfamily. CAMK Ser/Thr protein kinase family.</text>
</comment>
<dbReference type="GO" id="GO:0050321">
    <property type="term" value="F:tau-protein kinase activity"/>
    <property type="evidence" value="ECO:0007669"/>
    <property type="project" value="TreeGrafter"/>
</dbReference>
<dbReference type="SUPFAM" id="SSF56112">
    <property type="entry name" value="Protein kinase-like (PK-like)"/>
    <property type="match status" value="1"/>
</dbReference>
<gene>
    <name evidence="22" type="ORF">Baya_7979</name>
</gene>
<dbReference type="InterPro" id="IPR008271">
    <property type="entry name" value="Ser/Thr_kinase_AS"/>
</dbReference>
<evidence type="ECO:0000313" key="22">
    <source>
        <dbReference type="EMBL" id="TSM12578.1"/>
    </source>
</evidence>
<keyword evidence="8" id="KW-0479">Metal-binding</keyword>
<dbReference type="GO" id="GO:0035556">
    <property type="term" value="P:intracellular signal transduction"/>
    <property type="evidence" value="ECO:0007669"/>
    <property type="project" value="TreeGrafter"/>
</dbReference>
<comment type="catalytic activity">
    <reaction evidence="17">
        <text>L-seryl-[protein] + ATP = O-phospho-L-seryl-[protein] + ADP + H(+)</text>
        <dbReference type="Rhea" id="RHEA:17989"/>
        <dbReference type="Rhea" id="RHEA-COMP:9863"/>
        <dbReference type="Rhea" id="RHEA-COMP:11604"/>
        <dbReference type="ChEBI" id="CHEBI:15378"/>
        <dbReference type="ChEBI" id="CHEBI:29999"/>
        <dbReference type="ChEBI" id="CHEBI:30616"/>
        <dbReference type="ChEBI" id="CHEBI:83421"/>
        <dbReference type="ChEBI" id="CHEBI:456216"/>
        <dbReference type="EC" id="2.7.11.1"/>
    </reaction>
</comment>
<evidence type="ECO:0000256" key="2">
    <source>
        <dbReference type="ARBA" id="ARBA00006692"/>
    </source>
</evidence>
<keyword evidence="9 18" id="KW-0547">Nucleotide-binding</keyword>
<evidence type="ECO:0000256" key="20">
    <source>
        <dbReference type="SAM" id="MobiDB-lite"/>
    </source>
</evidence>
<evidence type="ECO:0000256" key="1">
    <source>
        <dbReference type="ARBA" id="ARBA00001946"/>
    </source>
</evidence>
<evidence type="ECO:0000256" key="19">
    <source>
        <dbReference type="RuleBase" id="RU000304"/>
    </source>
</evidence>
<evidence type="ECO:0000256" key="9">
    <source>
        <dbReference type="ARBA" id="ARBA00022741"/>
    </source>
</evidence>
<dbReference type="GO" id="GO:0000287">
    <property type="term" value="F:magnesium ion binding"/>
    <property type="evidence" value="ECO:0007669"/>
    <property type="project" value="UniProtKB-ARBA"/>
</dbReference>
<evidence type="ECO:0000256" key="4">
    <source>
        <dbReference type="ARBA" id="ARBA00022473"/>
    </source>
</evidence>
<reference evidence="22 23" key="1">
    <citation type="journal article" date="2019" name="Genome Biol. Evol.">
        <title>Whole-Genome Sequencing of the Giant Devil Catfish, Bagarius yarrelli.</title>
        <authorList>
            <person name="Jiang W."/>
            <person name="Lv Y."/>
            <person name="Cheng L."/>
            <person name="Yang K."/>
            <person name="Chao B."/>
            <person name="Wang X."/>
            <person name="Li Y."/>
            <person name="Pan X."/>
            <person name="You X."/>
            <person name="Zhang Y."/>
            <person name="Yang J."/>
            <person name="Li J."/>
            <person name="Zhang X."/>
            <person name="Liu S."/>
            <person name="Sun C."/>
            <person name="Yang J."/>
            <person name="Shi Q."/>
        </authorList>
    </citation>
    <scope>NUCLEOTIDE SEQUENCE [LARGE SCALE GENOMIC DNA]</scope>
    <source>
        <strain evidence="22">JWS20170419001</strain>
        <tissue evidence="22">Muscle</tissue>
    </source>
</reference>
<keyword evidence="4" id="KW-0217">Developmental protein</keyword>
<dbReference type="Gene3D" id="1.10.510.10">
    <property type="entry name" value="Transferase(Phosphotransferase) domain 1"/>
    <property type="match status" value="1"/>
</dbReference>
<dbReference type="FunFam" id="1.10.510.10:FF:000658">
    <property type="entry name" value="Protein CBG12184"/>
    <property type="match status" value="1"/>
</dbReference>